<evidence type="ECO:0000256" key="1">
    <source>
        <dbReference type="SAM" id="MobiDB-lite"/>
    </source>
</evidence>
<accession>A0A6P8Z0Z1</accession>
<organism evidence="3">
    <name type="scientific">Thrips palmi</name>
    <name type="common">Melon thrips</name>
    <dbReference type="NCBI Taxonomy" id="161013"/>
    <lineage>
        <taxon>Eukaryota</taxon>
        <taxon>Metazoa</taxon>
        <taxon>Ecdysozoa</taxon>
        <taxon>Arthropoda</taxon>
        <taxon>Hexapoda</taxon>
        <taxon>Insecta</taxon>
        <taxon>Pterygota</taxon>
        <taxon>Neoptera</taxon>
        <taxon>Paraneoptera</taxon>
        <taxon>Thysanoptera</taxon>
        <taxon>Terebrantia</taxon>
        <taxon>Thripoidea</taxon>
        <taxon>Thripidae</taxon>
        <taxon>Thrips</taxon>
    </lineage>
</organism>
<dbReference type="KEGG" id="tpal:117644723"/>
<name>A0A6P8Z0Z1_THRPL</name>
<gene>
    <name evidence="3" type="primary">LOC117644723</name>
</gene>
<keyword evidence="2" id="KW-1185">Reference proteome</keyword>
<dbReference type="OrthoDB" id="10666561at2759"/>
<feature type="region of interest" description="Disordered" evidence="1">
    <location>
        <begin position="133"/>
        <end position="152"/>
    </location>
</feature>
<proteinExistence type="predicted"/>
<dbReference type="RefSeq" id="XP_034240227.1">
    <property type="nucleotide sequence ID" value="XM_034384336.1"/>
</dbReference>
<reference evidence="3" key="1">
    <citation type="submission" date="2025-08" db="UniProtKB">
        <authorList>
            <consortium name="RefSeq"/>
        </authorList>
    </citation>
    <scope>IDENTIFICATION</scope>
    <source>
        <tissue evidence="3">Total insect</tissue>
    </source>
</reference>
<dbReference type="InParanoid" id="A0A6P8Z0Z1"/>
<evidence type="ECO:0000313" key="2">
    <source>
        <dbReference type="Proteomes" id="UP000515158"/>
    </source>
</evidence>
<feature type="compositionally biased region" description="Basic residues" evidence="1">
    <location>
        <begin position="140"/>
        <end position="149"/>
    </location>
</feature>
<dbReference type="GeneID" id="117644723"/>
<evidence type="ECO:0000313" key="3">
    <source>
        <dbReference type="RefSeq" id="XP_034240227.1"/>
    </source>
</evidence>
<protein>
    <submittedName>
        <fullName evidence="3">Uncharacterized protein LOC117644723</fullName>
    </submittedName>
</protein>
<sequence length="380" mass="41393">MSRARESPYTALALQQVGLSEAKALVEGKRARLSTVTLKQWATLPPTSSEQTSTKSSALAGLTAWLWSVPEGARAQLHGALHAVSAVMKEQHAEATQTDHDPMLLDHLVEQAMGQAVALLGVHERERAALAAQRDAATAKHPKHPKTQHGKPFQTLHPLMLSVDRCPGLASPWSCKSAVPMYPLSTDDVYPSTAMVSRGPLDLAPVCPSTHTSLLITEQEDDVLVALESMASVGSAALVAMDAEAANVLVDEVDADDGERDAEQPPSITCESLDSEACEVDTHSSQNLEPGEVQAIAICTMLDQLNDLLDNFKERPENRRRSLLQTELERRLTTLFDQTRPQVGDLVPTAKKFACSVSYWMETYLLRAEDKLAPRKDPRP</sequence>
<dbReference type="AlphaFoldDB" id="A0A6P8Z0Z1"/>
<dbReference type="Proteomes" id="UP000515158">
    <property type="component" value="Unplaced"/>
</dbReference>